<evidence type="ECO:0000256" key="1">
    <source>
        <dbReference type="SAM" id="MobiDB-lite"/>
    </source>
</evidence>
<evidence type="ECO:0000313" key="2">
    <source>
        <dbReference type="EMBL" id="SEM79691.1"/>
    </source>
</evidence>
<accession>A0ABY1ACH3</accession>
<comment type="caution">
    <text evidence="2">The sequence shown here is derived from an EMBL/GenBank/DDBJ whole genome shotgun (WGS) entry which is preliminary data.</text>
</comment>
<dbReference type="Proteomes" id="UP000182089">
    <property type="component" value="Unassembled WGS sequence"/>
</dbReference>
<organism evidence="2 3">
    <name type="scientific">Ligilactobacillus ruminis</name>
    <dbReference type="NCBI Taxonomy" id="1623"/>
    <lineage>
        <taxon>Bacteria</taxon>
        <taxon>Bacillati</taxon>
        <taxon>Bacillota</taxon>
        <taxon>Bacilli</taxon>
        <taxon>Lactobacillales</taxon>
        <taxon>Lactobacillaceae</taxon>
        <taxon>Ligilactobacillus</taxon>
    </lineage>
</organism>
<evidence type="ECO:0000313" key="3">
    <source>
        <dbReference type="Proteomes" id="UP000182089"/>
    </source>
</evidence>
<proteinExistence type="predicted"/>
<reference evidence="2 3" key="1">
    <citation type="submission" date="2016-10" db="EMBL/GenBank/DDBJ databases">
        <authorList>
            <person name="Varghese N."/>
            <person name="Submissions S."/>
        </authorList>
    </citation>
    <scope>NUCLEOTIDE SEQUENCE [LARGE SCALE GENOMIC DNA]</scope>
    <source>
        <strain evidence="2 3">WC1T17</strain>
    </source>
</reference>
<sequence length="94" mass="10381">MNGVTDKVNIGQAKITSKVKEWINPDLAAYTEETVVDGDVLGESNRFLYVNPKPNELKNVLSPARSLLDVDRSFGKKDKSSRPRATFLKNSSVA</sequence>
<protein>
    <submittedName>
        <fullName evidence="2">Uncharacterized protein</fullName>
    </submittedName>
</protein>
<gene>
    <name evidence="2" type="ORF">SAMN05216431_10917</name>
</gene>
<dbReference type="EMBL" id="FOCC01000009">
    <property type="protein sequence ID" value="SEM79691.1"/>
    <property type="molecule type" value="Genomic_DNA"/>
</dbReference>
<name>A0ABY1ACH3_9LACO</name>
<feature type="region of interest" description="Disordered" evidence="1">
    <location>
        <begin position="74"/>
        <end position="94"/>
    </location>
</feature>